<keyword evidence="2" id="KW-1185">Reference proteome</keyword>
<dbReference type="AlphaFoldDB" id="A0A9X0QI47"/>
<evidence type="ECO:0000313" key="1">
    <source>
        <dbReference type="EMBL" id="MBB5330858.1"/>
    </source>
</evidence>
<protein>
    <submittedName>
        <fullName evidence="1">Uncharacterized protein</fullName>
    </submittedName>
</protein>
<reference evidence="1 2" key="1">
    <citation type="submission" date="2020-08" db="EMBL/GenBank/DDBJ databases">
        <title>Genomic Encyclopedia of Type Strains, Phase IV (KMG-V): Genome sequencing to study the core and pangenomes of soil and plant-associated prokaryotes.</title>
        <authorList>
            <person name="Whitman W."/>
        </authorList>
    </citation>
    <scope>NUCLEOTIDE SEQUENCE [LARGE SCALE GENOMIC DNA]</scope>
    <source>
        <strain evidence="1 2">X5P2</strain>
    </source>
</reference>
<dbReference type="EMBL" id="JACHEB010000012">
    <property type="protein sequence ID" value="MBB5330858.1"/>
    <property type="molecule type" value="Genomic_DNA"/>
</dbReference>
<accession>A0A9X0QI47</accession>
<organism evidence="1 2">
    <name type="scientific">Tunturiibacter gelidiferens</name>
    <dbReference type="NCBI Taxonomy" id="3069689"/>
    <lineage>
        <taxon>Bacteria</taxon>
        <taxon>Pseudomonadati</taxon>
        <taxon>Acidobacteriota</taxon>
        <taxon>Terriglobia</taxon>
        <taxon>Terriglobales</taxon>
        <taxon>Acidobacteriaceae</taxon>
        <taxon>Tunturiibacter</taxon>
    </lineage>
</organism>
<comment type="caution">
    <text evidence="1">The sequence shown here is derived from an EMBL/GenBank/DDBJ whole genome shotgun (WGS) entry which is preliminary data.</text>
</comment>
<name>A0A9X0QI47_9BACT</name>
<proteinExistence type="predicted"/>
<dbReference type="Proteomes" id="UP000535182">
    <property type="component" value="Unassembled WGS sequence"/>
</dbReference>
<sequence length="85" mass="10223">MRRIHLEGHKDERIEFRGFSIHPTHLYIDHAACDIRPHLTTVGFILFDDFIPKSFELLMYPKRSEKVFFIRGNDFSNLFAFFWCS</sequence>
<gene>
    <name evidence="1" type="ORF">HDF14_004495</name>
</gene>
<evidence type="ECO:0000313" key="2">
    <source>
        <dbReference type="Proteomes" id="UP000535182"/>
    </source>
</evidence>